<comment type="catalytic activity">
    <reaction evidence="5">
        <text>O-phospho-L-tyrosyl-[protein] + H2O = L-tyrosyl-[protein] + phosphate</text>
        <dbReference type="Rhea" id="RHEA:10684"/>
        <dbReference type="Rhea" id="RHEA-COMP:10136"/>
        <dbReference type="Rhea" id="RHEA-COMP:20101"/>
        <dbReference type="ChEBI" id="CHEBI:15377"/>
        <dbReference type="ChEBI" id="CHEBI:43474"/>
        <dbReference type="ChEBI" id="CHEBI:46858"/>
        <dbReference type="ChEBI" id="CHEBI:61978"/>
        <dbReference type="EC" id="3.1.3.48"/>
    </reaction>
</comment>
<dbReference type="Pfam" id="PF01451">
    <property type="entry name" value="LMWPc"/>
    <property type="match status" value="1"/>
</dbReference>
<dbReference type="SUPFAM" id="SSF52788">
    <property type="entry name" value="Phosphotyrosine protein phosphatases I"/>
    <property type="match status" value="1"/>
</dbReference>
<sequence length="154" mass="17782">MKVLFVCLGNICRSPMAEAMFLKELQDANLTSQVEVASAATSSHEEGNRPHPGARKIMEKYHLNDREHRSRPITMTDFANYDLIIGMDEMNMHNLKAMAPRQYQDKVYAINDFTPGHKGEPIPDPWYTHRFQDTYDSLALALPNWLNYVKKQIQ</sequence>
<keyword evidence="8" id="KW-1185">Reference proteome</keyword>
<dbReference type="InterPro" id="IPR050438">
    <property type="entry name" value="LMW_PTPase"/>
</dbReference>
<organism evidence="7 8">
    <name type="scientific">Limosilactobacillus alvi</name>
    <dbReference type="NCBI Taxonomy" id="990412"/>
    <lineage>
        <taxon>Bacteria</taxon>
        <taxon>Bacillati</taxon>
        <taxon>Bacillota</taxon>
        <taxon>Bacilli</taxon>
        <taxon>Lactobacillales</taxon>
        <taxon>Lactobacillaceae</taxon>
        <taxon>Limosilactobacillus</taxon>
    </lineage>
</organism>
<dbReference type="CDD" id="cd16343">
    <property type="entry name" value="LMWPTP"/>
    <property type="match status" value="1"/>
</dbReference>
<evidence type="ECO:0000256" key="4">
    <source>
        <dbReference type="ARBA" id="ARBA00022912"/>
    </source>
</evidence>
<dbReference type="InterPro" id="IPR017867">
    <property type="entry name" value="Tyr_phospatase_low_mol_wt"/>
</dbReference>
<protein>
    <recommendedName>
        <fullName evidence="2">protein-tyrosine-phosphatase</fullName>
        <ecNumber evidence="2">3.1.3.48</ecNumber>
    </recommendedName>
</protein>
<keyword evidence="4" id="KW-0904">Protein phosphatase</keyword>
<evidence type="ECO:0000313" key="8">
    <source>
        <dbReference type="Proteomes" id="UP000776629"/>
    </source>
</evidence>
<keyword evidence="3" id="KW-0378">Hydrolase</keyword>
<feature type="domain" description="Phosphotyrosine protein phosphatase I" evidence="6">
    <location>
        <begin position="1"/>
        <end position="148"/>
    </location>
</feature>
<evidence type="ECO:0000256" key="3">
    <source>
        <dbReference type="ARBA" id="ARBA00022801"/>
    </source>
</evidence>
<dbReference type="PRINTS" id="PR00719">
    <property type="entry name" value="LMWPTPASE"/>
</dbReference>
<comment type="caution">
    <text evidence="7">The sequence shown here is derived from an EMBL/GenBank/DDBJ whole genome shotgun (WGS) entry which is preliminary data.</text>
</comment>
<evidence type="ECO:0000313" key="7">
    <source>
        <dbReference type="EMBL" id="MBM6753831.1"/>
    </source>
</evidence>
<dbReference type="InterPro" id="IPR036196">
    <property type="entry name" value="Ptyr_pPase_sf"/>
</dbReference>
<dbReference type="RefSeq" id="WP_180871409.1">
    <property type="nucleotide sequence ID" value="NZ_JACJJQ010000011.1"/>
</dbReference>
<reference evidence="7 8" key="1">
    <citation type="journal article" date="2021" name="Sci. Rep.">
        <title>The distribution of antibiotic resistance genes in chicken gut microbiota commensals.</title>
        <authorList>
            <person name="Juricova H."/>
            <person name="Matiasovicova J."/>
            <person name="Kubasova T."/>
            <person name="Cejkova D."/>
            <person name="Rychlik I."/>
        </authorList>
    </citation>
    <scope>NUCLEOTIDE SEQUENCE [LARGE SCALE GENOMIC DNA]</scope>
    <source>
        <strain evidence="7 8">An810</strain>
    </source>
</reference>
<gene>
    <name evidence="7" type="ORF">H5993_03525</name>
</gene>
<evidence type="ECO:0000256" key="5">
    <source>
        <dbReference type="ARBA" id="ARBA00051722"/>
    </source>
</evidence>
<evidence type="ECO:0000256" key="2">
    <source>
        <dbReference type="ARBA" id="ARBA00013064"/>
    </source>
</evidence>
<dbReference type="InterPro" id="IPR023485">
    <property type="entry name" value="Ptyr_pPase"/>
</dbReference>
<proteinExistence type="inferred from homology"/>
<evidence type="ECO:0000256" key="1">
    <source>
        <dbReference type="ARBA" id="ARBA00011063"/>
    </source>
</evidence>
<dbReference type="EC" id="3.1.3.48" evidence="2"/>
<evidence type="ECO:0000259" key="6">
    <source>
        <dbReference type="SMART" id="SM00226"/>
    </source>
</evidence>
<comment type="similarity">
    <text evidence="1">Belongs to the low molecular weight phosphotyrosine protein phosphatase family.</text>
</comment>
<dbReference type="Proteomes" id="UP000776629">
    <property type="component" value="Unassembled WGS sequence"/>
</dbReference>
<accession>A0ABS2EP02</accession>
<dbReference type="SMART" id="SM00226">
    <property type="entry name" value="LMWPc"/>
    <property type="match status" value="1"/>
</dbReference>
<dbReference type="PANTHER" id="PTHR11717:SF7">
    <property type="entry name" value="LOW MOLECULAR WEIGHT PHOSPHOTYROSINE PROTEIN PHOSPHATASE"/>
    <property type="match status" value="1"/>
</dbReference>
<dbReference type="PANTHER" id="PTHR11717">
    <property type="entry name" value="LOW MOLECULAR WEIGHT PROTEIN TYROSINE PHOSPHATASE"/>
    <property type="match status" value="1"/>
</dbReference>
<dbReference type="EMBL" id="JACJJQ010000011">
    <property type="protein sequence ID" value="MBM6753831.1"/>
    <property type="molecule type" value="Genomic_DNA"/>
</dbReference>
<dbReference type="Gene3D" id="3.40.50.2300">
    <property type="match status" value="1"/>
</dbReference>
<name>A0ABS2EP02_9LACO</name>